<dbReference type="SMART" id="SM00387">
    <property type="entry name" value="HATPase_c"/>
    <property type="match status" value="1"/>
</dbReference>
<dbReference type="Gene3D" id="1.10.287.130">
    <property type="match status" value="1"/>
</dbReference>
<evidence type="ECO:0000256" key="5">
    <source>
        <dbReference type="ARBA" id="ARBA00022741"/>
    </source>
</evidence>
<dbReference type="PROSITE" id="PS50109">
    <property type="entry name" value="HIS_KIN"/>
    <property type="match status" value="1"/>
</dbReference>
<dbReference type="GO" id="GO:0005524">
    <property type="term" value="F:ATP binding"/>
    <property type="evidence" value="ECO:0007669"/>
    <property type="project" value="UniProtKB-KW"/>
</dbReference>
<dbReference type="EMBL" id="JBHTJP010000034">
    <property type="protein sequence ID" value="MFD0976858.1"/>
    <property type="molecule type" value="Genomic_DNA"/>
</dbReference>
<dbReference type="Gene3D" id="3.30.565.10">
    <property type="entry name" value="Histidine kinase-like ATPase, C-terminal domain"/>
    <property type="match status" value="1"/>
</dbReference>
<dbReference type="NCBIfam" id="TIGR00229">
    <property type="entry name" value="sensory_box"/>
    <property type="match status" value="1"/>
</dbReference>
<organism evidence="11 12">
    <name type="scientific">Salinimicrobium gaetbulicola</name>
    <dbReference type="NCBI Taxonomy" id="999702"/>
    <lineage>
        <taxon>Bacteria</taxon>
        <taxon>Pseudomonadati</taxon>
        <taxon>Bacteroidota</taxon>
        <taxon>Flavobacteriia</taxon>
        <taxon>Flavobacteriales</taxon>
        <taxon>Flavobacteriaceae</taxon>
        <taxon>Salinimicrobium</taxon>
    </lineage>
</organism>
<gene>
    <name evidence="11" type="ORF">ACFQ1G_08650</name>
</gene>
<evidence type="ECO:0000256" key="7">
    <source>
        <dbReference type="ARBA" id="ARBA00022840"/>
    </source>
</evidence>
<keyword evidence="5" id="KW-0547">Nucleotide-binding</keyword>
<protein>
    <recommendedName>
        <fullName evidence="2">histidine kinase</fullName>
        <ecNumber evidence="2">2.7.13.3</ecNumber>
    </recommendedName>
</protein>
<dbReference type="CDD" id="cd00082">
    <property type="entry name" value="HisKA"/>
    <property type="match status" value="1"/>
</dbReference>
<feature type="domain" description="Histidine kinase" evidence="9">
    <location>
        <begin position="546"/>
        <end position="755"/>
    </location>
</feature>
<dbReference type="Gene3D" id="3.30.450.20">
    <property type="entry name" value="PAS domain"/>
    <property type="match status" value="4"/>
</dbReference>
<dbReference type="SUPFAM" id="SSF55874">
    <property type="entry name" value="ATPase domain of HSP90 chaperone/DNA topoisomerase II/histidine kinase"/>
    <property type="match status" value="1"/>
</dbReference>
<dbReference type="InterPro" id="IPR035965">
    <property type="entry name" value="PAS-like_dom_sf"/>
</dbReference>
<dbReference type="Pfam" id="PF02518">
    <property type="entry name" value="HATPase_c"/>
    <property type="match status" value="1"/>
</dbReference>
<keyword evidence="7 11" id="KW-0067">ATP-binding</keyword>
<keyword evidence="4" id="KW-0808">Transferase</keyword>
<dbReference type="SUPFAM" id="SSF55785">
    <property type="entry name" value="PYP-like sensor domain (PAS domain)"/>
    <property type="match status" value="1"/>
</dbReference>
<dbReference type="SMART" id="SM00388">
    <property type="entry name" value="HisKA"/>
    <property type="match status" value="1"/>
</dbReference>
<dbReference type="InterPro" id="IPR036890">
    <property type="entry name" value="HATPase_C_sf"/>
</dbReference>
<comment type="caution">
    <text evidence="11">The sequence shown here is derived from an EMBL/GenBank/DDBJ whole genome shotgun (WGS) entry which is preliminary data.</text>
</comment>
<evidence type="ECO:0000313" key="11">
    <source>
        <dbReference type="EMBL" id="MFD0976858.1"/>
    </source>
</evidence>
<evidence type="ECO:0000256" key="1">
    <source>
        <dbReference type="ARBA" id="ARBA00000085"/>
    </source>
</evidence>
<dbReference type="Pfam" id="PF00512">
    <property type="entry name" value="HisKA"/>
    <property type="match status" value="1"/>
</dbReference>
<keyword evidence="6" id="KW-0418">Kinase</keyword>
<keyword evidence="3" id="KW-0597">Phosphoprotein</keyword>
<dbReference type="PROSITE" id="PS50112">
    <property type="entry name" value="PAS"/>
    <property type="match status" value="1"/>
</dbReference>
<feature type="domain" description="PAS" evidence="10">
    <location>
        <begin position="407"/>
        <end position="475"/>
    </location>
</feature>
<evidence type="ECO:0000259" key="10">
    <source>
        <dbReference type="PROSITE" id="PS50112"/>
    </source>
</evidence>
<dbReference type="InterPro" id="IPR003661">
    <property type="entry name" value="HisK_dim/P_dom"/>
</dbReference>
<accession>A0ABW3IGL4</accession>
<evidence type="ECO:0000313" key="12">
    <source>
        <dbReference type="Proteomes" id="UP001597100"/>
    </source>
</evidence>
<dbReference type="InterPro" id="IPR003594">
    <property type="entry name" value="HATPase_dom"/>
</dbReference>
<evidence type="ECO:0000256" key="2">
    <source>
        <dbReference type="ARBA" id="ARBA00012438"/>
    </source>
</evidence>
<name>A0ABW3IGL4_9FLAO</name>
<sequence>MTSELPTIDEQIVRNKQLLILSDQTTSKIQFSNSSGKYYCGITAENKNLENILFLKDLVHPDDQEDFLSLLKGLKPGNTRNIDIRIRNSEGKWTKFHFTNRIYQPLENESVVLSLGHPVFEPGNEIQTIDPNYASLKYEYDNLISSLDEGFCMVDMIYNLEGEPIDYLYAKTNESFINHIKYHNIEGRTMREVVPYPQSKLIAAFSKVAKTGKPVRFDLTTENLGGDWLDMYVFKMGEKESGRVGLLFRNITSKKIEEETLKKELSKHHKNLKESNLLLQSVFDTTYLGIAVLKALYDDKGKVHDFRFVRTNKVLNEMFLKEDIIGQTYQEASKYGVEMGIFDAYKKVMKTGKPFDEEYFFDKEGFSNWFRVTARAQGDLLITTVEDITERKEKAQELAETLHFKHELVTATHDIIMIINLNTYTVRYINKDLVKESGLTRKNITGKKLQDVMPYIHPRDREQVIELHKSLLKSSTEKVFNIEVRLKLQAVSWEWFNVRAKVFQRKDKDWVDEYVLLIRNITNQKNTQKALIKAEKLSIQGEIARTFAHELRNPLASIGMVNEVLKQKVKAEGFQDMDNYFEILKRSTKTLNDLVTNLLNSSNYTPAVLKPEDLGEIIESTLHKAADRIYLSGIKVIKKYDGKFPILADKEKLEIALLNIIVNASEAIVPGKGIIKIEVSEHKSDFKLKIADNGQGMEEDQIDHLFEAFYTKKDKGMGIGMNSVKNILEEHDARIDVESQIDKGSTFCIYFHNENLLNSH</sequence>
<evidence type="ECO:0000259" key="9">
    <source>
        <dbReference type="PROSITE" id="PS50109"/>
    </source>
</evidence>
<dbReference type="RefSeq" id="WP_380738636.1">
    <property type="nucleotide sequence ID" value="NZ_JBHTJP010000034.1"/>
</dbReference>
<dbReference type="InterPro" id="IPR036097">
    <property type="entry name" value="HisK_dim/P_sf"/>
</dbReference>
<dbReference type="InterPro" id="IPR005467">
    <property type="entry name" value="His_kinase_dom"/>
</dbReference>
<evidence type="ECO:0000256" key="3">
    <source>
        <dbReference type="ARBA" id="ARBA00022553"/>
    </source>
</evidence>
<evidence type="ECO:0000256" key="4">
    <source>
        <dbReference type="ARBA" id="ARBA00022679"/>
    </source>
</evidence>
<dbReference type="CDD" id="cd00130">
    <property type="entry name" value="PAS"/>
    <property type="match status" value="1"/>
</dbReference>
<dbReference type="Proteomes" id="UP001597100">
    <property type="component" value="Unassembled WGS sequence"/>
</dbReference>
<dbReference type="PRINTS" id="PR00344">
    <property type="entry name" value="BCTRLSENSOR"/>
</dbReference>
<comment type="catalytic activity">
    <reaction evidence="1">
        <text>ATP + protein L-histidine = ADP + protein N-phospho-L-histidine.</text>
        <dbReference type="EC" id="2.7.13.3"/>
    </reaction>
</comment>
<dbReference type="InterPro" id="IPR004358">
    <property type="entry name" value="Sig_transdc_His_kin-like_C"/>
</dbReference>
<dbReference type="Pfam" id="PF08447">
    <property type="entry name" value="PAS_3"/>
    <property type="match status" value="1"/>
</dbReference>
<reference evidence="12" key="1">
    <citation type="journal article" date="2019" name="Int. J. Syst. Evol. Microbiol.">
        <title>The Global Catalogue of Microorganisms (GCM) 10K type strain sequencing project: providing services to taxonomists for standard genome sequencing and annotation.</title>
        <authorList>
            <consortium name="The Broad Institute Genomics Platform"/>
            <consortium name="The Broad Institute Genome Sequencing Center for Infectious Disease"/>
            <person name="Wu L."/>
            <person name="Ma J."/>
        </authorList>
    </citation>
    <scope>NUCLEOTIDE SEQUENCE [LARGE SCALE GENOMIC DNA]</scope>
    <source>
        <strain evidence="12">CCUG 60898</strain>
    </source>
</reference>
<keyword evidence="8" id="KW-0902">Two-component regulatory system</keyword>
<dbReference type="SUPFAM" id="SSF47384">
    <property type="entry name" value="Homodimeric domain of signal transducing histidine kinase"/>
    <property type="match status" value="1"/>
</dbReference>
<keyword evidence="12" id="KW-1185">Reference proteome</keyword>
<evidence type="ECO:0000256" key="8">
    <source>
        <dbReference type="ARBA" id="ARBA00023012"/>
    </source>
</evidence>
<dbReference type="InterPro" id="IPR000014">
    <property type="entry name" value="PAS"/>
</dbReference>
<dbReference type="PANTHER" id="PTHR43065:SF10">
    <property type="entry name" value="PEROXIDE STRESS-ACTIVATED HISTIDINE KINASE MAK3"/>
    <property type="match status" value="1"/>
</dbReference>
<evidence type="ECO:0000256" key="6">
    <source>
        <dbReference type="ARBA" id="ARBA00022777"/>
    </source>
</evidence>
<proteinExistence type="predicted"/>
<dbReference type="PANTHER" id="PTHR43065">
    <property type="entry name" value="SENSOR HISTIDINE KINASE"/>
    <property type="match status" value="1"/>
</dbReference>
<dbReference type="InterPro" id="IPR013655">
    <property type="entry name" value="PAS_fold_3"/>
</dbReference>
<dbReference type="EC" id="2.7.13.3" evidence="2"/>